<dbReference type="RefSeq" id="WP_343130612.1">
    <property type="nucleotide sequence ID" value="NZ_JBCITK010000001.1"/>
</dbReference>
<comment type="caution">
    <text evidence="2">The sequence shown here is derived from an EMBL/GenBank/DDBJ whole genome shotgun (WGS) entry which is preliminary data.</text>
</comment>
<organism evidence="2 3">
    <name type="scientific">Alkalicoccobacillus gibsonii</name>
    <dbReference type="NCBI Taxonomy" id="79881"/>
    <lineage>
        <taxon>Bacteria</taxon>
        <taxon>Bacillati</taxon>
        <taxon>Bacillota</taxon>
        <taxon>Bacilli</taxon>
        <taxon>Bacillales</taxon>
        <taxon>Bacillaceae</taxon>
        <taxon>Alkalicoccobacillus</taxon>
    </lineage>
</organism>
<dbReference type="Proteomes" id="UP001418796">
    <property type="component" value="Unassembled WGS sequence"/>
</dbReference>
<evidence type="ECO:0000256" key="1">
    <source>
        <dbReference type="SAM" id="SignalP"/>
    </source>
</evidence>
<dbReference type="PANTHER" id="PTHR43649">
    <property type="entry name" value="ARABINOSE-BINDING PROTEIN-RELATED"/>
    <property type="match status" value="1"/>
</dbReference>
<dbReference type="SUPFAM" id="SSF53850">
    <property type="entry name" value="Periplasmic binding protein-like II"/>
    <property type="match status" value="1"/>
</dbReference>
<keyword evidence="3" id="KW-1185">Reference proteome</keyword>
<name>A0ABU9VJ50_9BACI</name>
<reference evidence="2 3" key="1">
    <citation type="submission" date="2024-03" db="EMBL/GenBank/DDBJ databases">
        <title>Bacilli Hybrid Assemblies.</title>
        <authorList>
            <person name="Kovac J."/>
        </authorList>
    </citation>
    <scope>NUCLEOTIDE SEQUENCE [LARGE SCALE GENOMIC DNA]</scope>
    <source>
        <strain evidence="2 3">FSL R7-0666</strain>
    </source>
</reference>
<dbReference type="Pfam" id="PF13416">
    <property type="entry name" value="SBP_bac_8"/>
    <property type="match status" value="1"/>
</dbReference>
<protein>
    <submittedName>
        <fullName evidence="2">Sugar ABC transporter substrate-binding protein</fullName>
    </submittedName>
</protein>
<proteinExistence type="predicted"/>
<dbReference type="InterPro" id="IPR006059">
    <property type="entry name" value="SBP"/>
</dbReference>
<dbReference type="CDD" id="cd13585">
    <property type="entry name" value="PBP2_TMBP_like"/>
    <property type="match status" value="1"/>
</dbReference>
<dbReference type="PANTHER" id="PTHR43649:SF12">
    <property type="entry name" value="DIACETYLCHITOBIOSE BINDING PROTEIN DASA"/>
    <property type="match status" value="1"/>
</dbReference>
<dbReference type="InterPro" id="IPR050490">
    <property type="entry name" value="Bact_solute-bd_prot1"/>
</dbReference>
<dbReference type="PROSITE" id="PS51257">
    <property type="entry name" value="PROKAR_LIPOPROTEIN"/>
    <property type="match status" value="1"/>
</dbReference>
<dbReference type="Gene3D" id="3.40.190.10">
    <property type="entry name" value="Periplasmic binding protein-like II"/>
    <property type="match status" value="1"/>
</dbReference>
<accession>A0ABU9VJ50</accession>
<feature type="chain" id="PRO_5047457356" evidence="1">
    <location>
        <begin position="22"/>
        <end position="427"/>
    </location>
</feature>
<evidence type="ECO:0000313" key="3">
    <source>
        <dbReference type="Proteomes" id="UP001418796"/>
    </source>
</evidence>
<evidence type="ECO:0000313" key="2">
    <source>
        <dbReference type="EMBL" id="MEN0643740.1"/>
    </source>
</evidence>
<feature type="signal peptide" evidence="1">
    <location>
        <begin position="1"/>
        <end position="21"/>
    </location>
</feature>
<gene>
    <name evidence="2" type="ORF">MKY91_11330</name>
</gene>
<keyword evidence="1" id="KW-0732">Signal</keyword>
<sequence length="427" mass="46669">MKKRSGVFVLGGMAIGLVALAGCSSSGSSGSGDGKVELTFSAWGNPAELKVYQRAVDAFNEQSDSVEVELTGIPNDNYFQTLTTRLQGGQAPDLFYVGAEDISTLISNGTIEPLSEFLNTDASHVTADEFADGLWGASQKDNEIYGLPVDCNPFLMYYNKGMFEEAGIKTPQEYFDEGNWNWEAMEEVTSQLRDAGKYGFVQEGGHGNIINWVWANGGLFAEDDQIVADENDLTLEAFEFVERMVADKNFIFSGTLPEGQGMDAMFMSNQVGMVGAGRWLTPMFLETSIDFDYIPWPTNTEEEIPSVNIATAYMSANAKGDHVEEAMEFVSFYTSQLGQETRLDGEGNAVPSVEGIDEVVVNQEKPEHGSYLLDARQTGRVVGLEFTAPGLNKELEDIYEVMLLGDLSPEEAIDQAAEVARDMLGES</sequence>
<dbReference type="EMBL" id="JBCITK010000001">
    <property type="protein sequence ID" value="MEN0643740.1"/>
    <property type="molecule type" value="Genomic_DNA"/>
</dbReference>